<evidence type="ECO:0000256" key="1">
    <source>
        <dbReference type="ARBA" id="ARBA00004651"/>
    </source>
</evidence>
<evidence type="ECO:0000313" key="8">
    <source>
        <dbReference type="Proteomes" id="UP001597441"/>
    </source>
</evidence>
<evidence type="ECO:0000256" key="3">
    <source>
        <dbReference type="ARBA" id="ARBA00022692"/>
    </source>
</evidence>
<feature type="transmembrane region" description="Helical" evidence="6">
    <location>
        <begin position="335"/>
        <end position="353"/>
    </location>
</feature>
<comment type="subcellular location">
    <subcellularLocation>
        <location evidence="1">Cell membrane</location>
        <topology evidence="1">Multi-pass membrane protein</topology>
    </subcellularLocation>
</comment>
<feature type="transmembrane region" description="Helical" evidence="6">
    <location>
        <begin position="103"/>
        <end position="122"/>
    </location>
</feature>
<evidence type="ECO:0000256" key="2">
    <source>
        <dbReference type="ARBA" id="ARBA00022475"/>
    </source>
</evidence>
<dbReference type="RefSeq" id="WP_388018244.1">
    <property type="nucleotide sequence ID" value="NZ_JBHUDT010000003.1"/>
</dbReference>
<gene>
    <name evidence="7" type="ORF">ACFSQS_10615</name>
</gene>
<keyword evidence="8" id="KW-1185">Reference proteome</keyword>
<keyword evidence="4 6" id="KW-1133">Transmembrane helix</keyword>
<name>A0ABW5JTA1_9FLAO</name>
<comment type="caution">
    <text evidence="7">The sequence shown here is derived from an EMBL/GenBank/DDBJ whole genome shotgun (WGS) entry which is preliminary data.</text>
</comment>
<dbReference type="PANTHER" id="PTHR33529">
    <property type="entry name" value="SLR0882 PROTEIN-RELATED"/>
    <property type="match status" value="1"/>
</dbReference>
<feature type="transmembrane region" description="Helical" evidence="6">
    <location>
        <begin position="12"/>
        <end position="33"/>
    </location>
</feature>
<feature type="transmembrane region" description="Helical" evidence="6">
    <location>
        <begin position="277"/>
        <end position="296"/>
    </location>
</feature>
<dbReference type="InterPro" id="IPR005495">
    <property type="entry name" value="LptG/LptF_permease"/>
</dbReference>
<sequence>MKILDWYILKRYLFTFFMMLLLFIPIGITVHLAEKIGKILENEVPFAEVMWYLLDFTIYFAHLLFPLFLFLSVIWFTSKLANNTEIIAFLSSGVSFSRFLKPYLIGAFIVAVLALVLGLYLAPKASEGFNDFSYKYLKKGRKVAENRDVFRQINDNDFIYVNSFDLKNKQGHFFTLEHIKDNKLVYKINASTIKYNPEDSTYQLRNYVKRTIGEFEDIIESAPKKDTVFPFDTEDLTPEIYIAETLPYSELKDFIDKEEKRGSSNIGRYQLVLYRKWSLPVSVFILTIIAVAVSSIKRRGGMGVNLAVGICIAMVFVFFDKIFGVMAEQSNFPPIIAVWFPNVIFGILALYLLRNAKR</sequence>
<reference evidence="8" key="1">
    <citation type="journal article" date="2019" name="Int. J. Syst. Evol. Microbiol.">
        <title>The Global Catalogue of Microorganisms (GCM) 10K type strain sequencing project: providing services to taxonomists for standard genome sequencing and annotation.</title>
        <authorList>
            <consortium name="The Broad Institute Genomics Platform"/>
            <consortium name="The Broad Institute Genome Sequencing Center for Infectious Disease"/>
            <person name="Wu L."/>
            <person name="Ma J."/>
        </authorList>
    </citation>
    <scope>NUCLEOTIDE SEQUENCE [LARGE SCALE GENOMIC DNA]</scope>
    <source>
        <strain evidence="8">KCTC 42903</strain>
    </source>
</reference>
<dbReference type="Proteomes" id="UP001597441">
    <property type="component" value="Unassembled WGS sequence"/>
</dbReference>
<keyword evidence="5 6" id="KW-0472">Membrane</keyword>
<evidence type="ECO:0000256" key="6">
    <source>
        <dbReference type="SAM" id="Phobius"/>
    </source>
</evidence>
<dbReference type="PANTHER" id="PTHR33529:SF8">
    <property type="entry name" value="PERMEASE, YJGP_YJGQ FAMILY"/>
    <property type="match status" value="1"/>
</dbReference>
<evidence type="ECO:0000256" key="4">
    <source>
        <dbReference type="ARBA" id="ARBA00022989"/>
    </source>
</evidence>
<evidence type="ECO:0000256" key="5">
    <source>
        <dbReference type="ARBA" id="ARBA00023136"/>
    </source>
</evidence>
<proteinExistence type="predicted"/>
<dbReference type="Pfam" id="PF03739">
    <property type="entry name" value="LptF_LptG"/>
    <property type="match status" value="1"/>
</dbReference>
<protein>
    <submittedName>
        <fullName evidence="7">LptF/LptG family permease</fullName>
    </submittedName>
</protein>
<accession>A0ABW5JTA1</accession>
<keyword evidence="3 6" id="KW-0812">Transmembrane</keyword>
<keyword evidence="2" id="KW-1003">Cell membrane</keyword>
<evidence type="ECO:0000313" key="7">
    <source>
        <dbReference type="EMBL" id="MFD2535554.1"/>
    </source>
</evidence>
<feature type="transmembrane region" description="Helical" evidence="6">
    <location>
        <begin position="53"/>
        <end position="76"/>
    </location>
</feature>
<organism evidence="7 8">
    <name type="scientific">Gelatiniphilus marinus</name>
    <dbReference type="NCBI Taxonomy" id="1759464"/>
    <lineage>
        <taxon>Bacteria</taxon>
        <taxon>Pseudomonadati</taxon>
        <taxon>Bacteroidota</taxon>
        <taxon>Flavobacteriia</taxon>
        <taxon>Flavobacteriales</taxon>
        <taxon>Flavobacteriaceae</taxon>
        <taxon>Gelatiniphilus</taxon>
    </lineage>
</organism>
<feature type="transmembrane region" description="Helical" evidence="6">
    <location>
        <begin position="303"/>
        <end position="323"/>
    </location>
</feature>
<dbReference type="EMBL" id="JBHULK010000003">
    <property type="protein sequence ID" value="MFD2535554.1"/>
    <property type="molecule type" value="Genomic_DNA"/>
</dbReference>